<organism evidence="1 2">
    <name type="scientific">Pseudobutyrivibrio ruminis</name>
    <dbReference type="NCBI Taxonomy" id="46206"/>
    <lineage>
        <taxon>Bacteria</taxon>
        <taxon>Bacillati</taxon>
        <taxon>Bacillota</taxon>
        <taxon>Clostridia</taxon>
        <taxon>Lachnospirales</taxon>
        <taxon>Lachnospiraceae</taxon>
        <taxon>Pseudobutyrivibrio</taxon>
    </lineage>
</organism>
<reference evidence="1" key="1">
    <citation type="submission" date="2019-04" db="EMBL/GenBank/DDBJ databases">
        <title>Evolution of Biomass-Degrading Anaerobic Consortia Revealed by Metagenomics.</title>
        <authorList>
            <person name="Peng X."/>
        </authorList>
    </citation>
    <scope>NUCLEOTIDE SEQUENCE</scope>
    <source>
        <strain evidence="1">SIG311</strain>
    </source>
</reference>
<protein>
    <submittedName>
        <fullName evidence="1">MBL fold metallo-hydrolase</fullName>
    </submittedName>
</protein>
<sequence length="242" mass="28900">MVKVYYLMHSSFVVELMDRYLLFDYFNRDDLSAYVQYRGGLPEFDIEKTLYVFSSNGRKDHYTQDIFNIPGVRKFILSKDIKINKGIVEKERVQFVKPLHKYEVDDMKIETLRSNDVGLAFVISVGDFNIYFAGTLNWWNAEGRGELYGEQYGREYRRYLKPILNRKFDIGFVPMDGRMGEDGYFLGMDYFIKHIDCDTIFPMNMWGQYEWINRFKTRPDVANLKERVVDIDRENMIFVIED</sequence>
<gene>
    <name evidence="1" type="ORF">E7272_10615</name>
</gene>
<accession>A0A927YM17</accession>
<evidence type="ECO:0000313" key="2">
    <source>
        <dbReference type="Proteomes" id="UP000766246"/>
    </source>
</evidence>
<dbReference type="PANTHER" id="PTHR42967">
    <property type="entry name" value="METAL DEPENDENT HYDROLASE"/>
    <property type="match status" value="1"/>
</dbReference>
<dbReference type="PANTHER" id="PTHR42967:SF1">
    <property type="entry name" value="MBL FOLD METALLO-HYDROLASE"/>
    <property type="match status" value="1"/>
</dbReference>
<name>A0A927YM17_9FIRM</name>
<dbReference type="AlphaFoldDB" id="A0A927YM17"/>
<evidence type="ECO:0000313" key="1">
    <source>
        <dbReference type="EMBL" id="MBE5920280.1"/>
    </source>
</evidence>
<dbReference type="EMBL" id="SVER01000028">
    <property type="protein sequence ID" value="MBE5920280.1"/>
    <property type="molecule type" value="Genomic_DNA"/>
</dbReference>
<dbReference type="Proteomes" id="UP000766246">
    <property type="component" value="Unassembled WGS sequence"/>
</dbReference>
<dbReference type="InterPro" id="IPR036866">
    <property type="entry name" value="RibonucZ/Hydroxyglut_hydro"/>
</dbReference>
<proteinExistence type="predicted"/>
<dbReference type="SUPFAM" id="SSF56281">
    <property type="entry name" value="Metallo-hydrolase/oxidoreductase"/>
    <property type="match status" value="1"/>
</dbReference>
<comment type="caution">
    <text evidence="1">The sequence shown here is derived from an EMBL/GenBank/DDBJ whole genome shotgun (WGS) entry which is preliminary data.</text>
</comment>
<dbReference type="Gene3D" id="3.60.15.10">
    <property type="entry name" value="Ribonuclease Z/Hydroxyacylglutathione hydrolase-like"/>
    <property type="match status" value="1"/>
</dbReference>